<evidence type="ECO:0000313" key="1">
    <source>
        <dbReference type="EMBL" id="MBV7389411.1"/>
    </source>
</evidence>
<name>A0ABS6T933_9ENTE</name>
<keyword evidence="2" id="KW-1185">Reference proteome</keyword>
<comment type="caution">
    <text evidence="1">The sequence shown here is derived from an EMBL/GenBank/DDBJ whole genome shotgun (WGS) entry which is preliminary data.</text>
</comment>
<dbReference type="Proteomes" id="UP000774130">
    <property type="component" value="Unassembled WGS sequence"/>
</dbReference>
<accession>A0ABS6T933</accession>
<protein>
    <submittedName>
        <fullName evidence="1">Uncharacterized protein</fullName>
    </submittedName>
</protein>
<dbReference type="RefSeq" id="WP_218324474.1">
    <property type="nucleotide sequence ID" value="NZ_JAHUZB010000001.1"/>
</dbReference>
<reference evidence="1 2" key="1">
    <citation type="submission" date="2021-06" db="EMBL/GenBank/DDBJ databases">
        <title>Enterococcus alishanensis sp. nov., a novel lactic acid bacterium isolated from fresh coffee beans.</title>
        <authorList>
            <person name="Chen Y.-S."/>
        </authorList>
    </citation>
    <scope>NUCLEOTIDE SEQUENCE [LARGE SCALE GENOMIC DNA]</scope>
    <source>
        <strain evidence="1 2">ALS3</strain>
    </source>
</reference>
<evidence type="ECO:0000313" key="2">
    <source>
        <dbReference type="Proteomes" id="UP000774130"/>
    </source>
</evidence>
<organism evidence="1 2">
    <name type="scientific">Enterococcus alishanensis</name>
    <dbReference type="NCBI Taxonomy" id="1303817"/>
    <lineage>
        <taxon>Bacteria</taxon>
        <taxon>Bacillati</taxon>
        <taxon>Bacillota</taxon>
        <taxon>Bacilli</taxon>
        <taxon>Lactobacillales</taxon>
        <taxon>Enterococcaceae</taxon>
        <taxon>Enterococcus</taxon>
    </lineage>
</organism>
<sequence length="141" mass="16334">MRPNKGFYAREINQIIQNTEKMGEQLHPSYEEIRLAIDEDKLADLDQAHIKEIHELFDEGTQFYRLNFEKIKLLKPPAKVMGNHKTFEKAYEKYVNGCQAMTDSLAGEVNVDAFNEAEKVQDLATDTLYKVIQKITNLLLK</sequence>
<dbReference type="EMBL" id="JAHUZB010000001">
    <property type="protein sequence ID" value="MBV7389411.1"/>
    <property type="molecule type" value="Genomic_DNA"/>
</dbReference>
<gene>
    <name evidence="1" type="ORF">KUA55_01870</name>
</gene>
<proteinExistence type="predicted"/>